<evidence type="ECO:0000313" key="1">
    <source>
        <dbReference type="EMBL" id="PKR76783.1"/>
    </source>
</evidence>
<sequence>MKYLFMVTSTLLFLMTACSSEESIPDELLSEEEGEFRVIAVSEVEGKKLHKAPSFFHELNDPNVIMRNLEMITLDNAQHDPYKSLGIEEAPYFIFFDQEGIAFETNSEEEAYEFVEKALEKEID</sequence>
<reference evidence="1 2" key="1">
    <citation type="submission" date="2017-06" db="EMBL/GenBank/DDBJ databases">
        <title>the draft geome sequence of Illustriluteabacillus marina B3227.</title>
        <authorList>
            <person name="He R.-H."/>
            <person name="Du Z.-J."/>
        </authorList>
    </citation>
    <scope>NUCLEOTIDE SEQUENCE [LARGE SCALE GENOMIC DNA]</scope>
    <source>
        <strain evidence="1 2">B3227</strain>
    </source>
</reference>
<comment type="caution">
    <text evidence="1">The sequence shown here is derived from an EMBL/GenBank/DDBJ whole genome shotgun (WGS) entry which is preliminary data.</text>
</comment>
<gene>
    <name evidence="1" type="ORF">CEY16_13265</name>
</gene>
<proteinExistence type="predicted"/>
<dbReference type="RefSeq" id="WP_101332533.1">
    <property type="nucleotide sequence ID" value="NZ_PJNH01000004.1"/>
</dbReference>
<evidence type="ECO:0008006" key="3">
    <source>
        <dbReference type="Google" id="ProtNLM"/>
    </source>
</evidence>
<dbReference type="AlphaFoldDB" id="A0A2I0QR31"/>
<keyword evidence="2" id="KW-1185">Reference proteome</keyword>
<evidence type="ECO:0000313" key="2">
    <source>
        <dbReference type="Proteomes" id="UP000243524"/>
    </source>
</evidence>
<dbReference type="PROSITE" id="PS51257">
    <property type="entry name" value="PROKAR_LIPOPROTEIN"/>
    <property type="match status" value="1"/>
</dbReference>
<dbReference type="EMBL" id="PJNH01000004">
    <property type="protein sequence ID" value="PKR76783.1"/>
    <property type="molecule type" value="Genomic_DNA"/>
</dbReference>
<dbReference type="Proteomes" id="UP000243524">
    <property type="component" value="Unassembled WGS sequence"/>
</dbReference>
<name>A0A2I0QR31_9BACI</name>
<organism evidence="1 2">
    <name type="scientific">Halalkalibacillus sediminis</name>
    <dbReference type="NCBI Taxonomy" id="2018042"/>
    <lineage>
        <taxon>Bacteria</taxon>
        <taxon>Bacillati</taxon>
        <taxon>Bacillota</taxon>
        <taxon>Bacilli</taxon>
        <taxon>Bacillales</taxon>
        <taxon>Bacillaceae</taxon>
        <taxon>Halalkalibacillus</taxon>
    </lineage>
</organism>
<dbReference type="OrthoDB" id="2876178at2"/>
<protein>
    <recommendedName>
        <fullName evidence="3">Thioredoxin</fullName>
    </recommendedName>
</protein>
<accession>A0A2I0QR31</accession>